<proteinExistence type="predicted"/>
<sequence>MISRAAGLSLAHQGMIEAVDATLEQAAVFPHDLAAQVETEEAKLWMNYRAPAAPPASWGVLHGDAARAGATRLADDLAGFRATRADGPTLNVVGHSYGTTTGADALHGTGVHVDNFVAVASAGIEGDVGGAKGIDADHVYAGQACPPRT</sequence>
<dbReference type="PATRIC" id="fig|33881.3.peg.3559"/>
<dbReference type="SUPFAM" id="SSF53474">
    <property type="entry name" value="alpha/beta-Hydrolases"/>
    <property type="match status" value="1"/>
</dbReference>
<protein>
    <recommendedName>
        <fullName evidence="1">DUF1023 domain-containing protein</fullName>
    </recommendedName>
</protein>
<evidence type="ECO:0000313" key="2">
    <source>
        <dbReference type="EMBL" id="KTR02828.1"/>
    </source>
</evidence>
<reference evidence="2 3" key="1">
    <citation type="journal article" date="2016" name="Front. Microbiol.">
        <title>Genomic Resource of Rice Seed Associated Bacteria.</title>
        <authorList>
            <person name="Midha S."/>
            <person name="Bansal K."/>
            <person name="Sharma S."/>
            <person name="Kumar N."/>
            <person name="Patil P.P."/>
            <person name="Chaudhry V."/>
            <person name="Patil P.B."/>
        </authorList>
    </citation>
    <scope>NUCLEOTIDE SEQUENCE [LARGE SCALE GENOMIC DNA]</scope>
    <source>
        <strain evidence="2 3">NS184</strain>
    </source>
</reference>
<dbReference type="STRING" id="33881.NS184_15110"/>
<comment type="caution">
    <text evidence="2">The sequence shown here is derived from an EMBL/GenBank/DDBJ whole genome shotgun (WGS) entry which is preliminary data.</text>
</comment>
<name>A0A175RH47_9MICO</name>
<gene>
    <name evidence="2" type="ORF">NS184_15110</name>
</gene>
<dbReference type="AlphaFoldDB" id="A0A175RH47"/>
<dbReference type="Pfam" id="PF06259">
    <property type="entry name" value="Abhydrolase_8"/>
    <property type="match status" value="1"/>
</dbReference>
<organism evidence="2 3">
    <name type="scientific">Curtobacterium luteum</name>
    <dbReference type="NCBI Taxonomy" id="33881"/>
    <lineage>
        <taxon>Bacteria</taxon>
        <taxon>Bacillati</taxon>
        <taxon>Actinomycetota</taxon>
        <taxon>Actinomycetes</taxon>
        <taxon>Micrococcales</taxon>
        <taxon>Microbacteriaceae</taxon>
        <taxon>Curtobacterium</taxon>
    </lineage>
</organism>
<evidence type="ECO:0000313" key="3">
    <source>
        <dbReference type="Proteomes" id="UP000078252"/>
    </source>
</evidence>
<evidence type="ECO:0000259" key="1">
    <source>
        <dbReference type="Pfam" id="PF06259"/>
    </source>
</evidence>
<accession>A0A175RH47</accession>
<dbReference type="InterPro" id="IPR029058">
    <property type="entry name" value="AB_hydrolase_fold"/>
</dbReference>
<dbReference type="InterPro" id="IPR010427">
    <property type="entry name" value="DUF1023"/>
</dbReference>
<dbReference type="EMBL" id="LDQC01000096">
    <property type="protein sequence ID" value="KTR02828.1"/>
    <property type="molecule type" value="Genomic_DNA"/>
</dbReference>
<feature type="domain" description="DUF1023" evidence="1">
    <location>
        <begin position="41"/>
        <end position="144"/>
    </location>
</feature>
<dbReference type="Proteomes" id="UP000078252">
    <property type="component" value="Unassembled WGS sequence"/>
</dbReference>